<evidence type="ECO:0000313" key="3">
    <source>
        <dbReference type="Proteomes" id="UP001163046"/>
    </source>
</evidence>
<feature type="transmembrane region" description="Helical" evidence="1">
    <location>
        <begin position="138"/>
        <end position="160"/>
    </location>
</feature>
<feature type="transmembrane region" description="Helical" evidence="1">
    <location>
        <begin position="12"/>
        <end position="38"/>
    </location>
</feature>
<dbReference type="InterPro" id="IPR040350">
    <property type="entry name" value="TMEM272"/>
</dbReference>
<dbReference type="AlphaFoldDB" id="A0A9X0CNW3"/>
<dbReference type="EMBL" id="MU826859">
    <property type="protein sequence ID" value="KAJ7370662.1"/>
    <property type="molecule type" value="Genomic_DNA"/>
</dbReference>
<protein>
    <submittedName>
        <fullName evidence="2">Uncharacterized protein</fullName>
    </submittedName>
</protein>
<accession>A0A9X0CNW3</accession>
<name>A0A9X0CNW3_9CNID</name>
<keyword evidence="1" id="KW-0812">Transmembrane</keyword>
<dbReference type="Proteomes" id="UP001163046">
    <property type="component" value="Unassembled WGS sequence"/>
</dbReference>
<evidence type="ECO:0000313" key="2">
    <source>
        <dbReference type="EMBL" id="KAJ7370662.1"/>
    </source>
</evidence>
<sequence>MEGLKAHGLVFLLTLVTAIVIMCLATFPLQIAMIVIGAKYKDECPVEDMIPIYLIVAGSAALFSNCCTCGITYKQRGNQEEQSVNPLQIVVQFFLFAWFICGNVWIYKNYEPNYTDPESPDYCHKTLYLFAFWVTNSYYIIFGLVLTCVCLAGTCAGSMFRRE</sequence>
<reference evidence="2" key="1">
    <citation type="submission" date="2023-01" db="EMBL/GenBank/DDBJ databases">
        <title>Genome assembly of the deep-sea coral Lophelia pertusa.</title>
        <authorList>
            <person name="Herrera S."/>
            <person name="Cordes E."/>
        </authorList>
    </citation>
    <scope>NUCLEOTIDE SEQUENCE</scope>
    <source>
        <strain evidence="2">USNM1676648</strain>
        <tissue evidence="2">Polyp</tissue>
    </source>
</reference>
<feature type="transmembrane region" description="Helical" evidence="1">
    <location>
        <begin position="50"/>
        <end position="73"/>
    </location>
</feature>
<keyword evidence="1" id="KW-0472">Membrane</keyword>
<organism evidence="2 3">
    <name type="scientific">Desmophyllum pertusum</name>
    <dbReference type="NCBI Taxonomy" id="174260"/>
    <lineage>
        <taxon>Eukaryota</taxon>
        <taxon>Metazoa</taxon>
        <taxon>Cnidaria</taxon>
        <taxon>Anthozoa</taxon>
        <taxon>Hexacorallia</taxon>
        <taxon>Scleractinia</taxon>
        <taxon>Caryophylliina</taxon>
        <taxon>Caryophylliidae</taxon>
        <taxon>Desmophyllum</taxon>
    </lineage>
</organism>
<dbReference type="OrthoDB" id="6157510at2759"/>
<dbReference type="PANTHER" id="PTHR33444">
    <property type="entry name" value="SI:DKEY-19B23.12-RELATED"/>
    <property type="match status" value="1"/>
</dbReference>
<feature type="transmembrane region" description="Helical" evidence="1">
    <location>
        <begin position="85"/>
        <end position="107"/>
    </location>
</feature>
<keyword evidence="1" id="KW-1133">Transmembrane helix</keyword>
<gene>
    <name evidence="2" type="ORF">OS493_030776</name>
</gene>
<evidence type="ECO:0000256" key="1">
    <source>
        <dbReference type="SAM" id="Phobius"/>
    </source>
</evidence>
<dbReference type="PANTHER" id="PTHR33444:SF2">
    <property type="entry name" value="MARVEL DOMAIN-CONTAINING PROTEIN"/>
    <property type="match status" value="1"/>
</dbReference>
<comment type="caution">
    <text evidence="2">The sequence shown here is derived from an EMBL/GenBank/DDBJ whole genome shotgun (WGS) entry which is preliminary data.</text>
</comment>
<proteinExistence type="predicted"/>
<keyword evidence="3" id="KW-1185">Reference proteome</keyword>